<keyword evidence="6" id="KW-1185">Reference proteome</keyword>
<dbReference type="EC" id="6.-.-.-" evidence="2"/>
<dbReference type="EMBL" id="BQKE01000001">
    <property type="protein sequence ID" value="GJM59960.1"/>
    <property type="molecule type" value="Genomic_DNA"/>
</dbReference>
<dbReference type="RefSeq" id="WP_338235858.1">
    <property type="nucleotide sequence ID" value="NZ_BQKE01000001.1"/>
</dbReference>
<dbReference type="InterPro" id="IPR055399">
    <property type="entry name" value="CC_BshC"/>
</dbReference>
<dbReference type="HAMAP" id="MF_01867">
    <property type="entry name" value="BshC"/>
    <property type="match status" value="1"/>
</dbReference>
<sequence>MTTTKIALKDTKRFSSLFLDYLDQKPELSPFYHRFPTVENFGEQLREKAASFPMAHRMITAQVLRNQYASLQRFDAVKENLRLMMKDKNTFTITTGHQLNIFTGPLYFIFKIVSVINTCKALKEAYPEYNFVPVYWMASEDHDFAEIAYFHLFGKKYQWETEQSGAVGRMNPQELKAVLEALPEALPLFEEAYLKKKTLAEAVAHYVNELFGKDGLLVLDADNNGLKSLFRPVIRKDLFENEAQQIVQQTSEELVNAGYKAQVHPREINFFYLMKDVRERLVKNENGDFEVLNKGWTMSAKEIDQLIEKSPERFSPNVVMRPLYQEWILPNLGYCGGPGELAYWLQLKPMFEHFKVPFPILLPRHFGMIFSKNLQHKWEKIGLPADEIFRNAEDIKADYINKESEQEINLEENLKALAEVFAAIKSKAHEVDQSLEGFIGAEEAKALKSLNNIEKRLKKSEERKHETGLKQIDSVLEKLFPGGGLQERHDNFLNFYLNNEDFLEELKAAFIAFDFRFNVMS</sequence>
<gene>
    <name evidence="2 5" type="primary">bshC</name>
    <name evidence="5" type="ORF">PEDI_05120</name>
</gene>
<proteinExistence type="inferred from homology"/>
<accession>A0AAN4VX60</accession>
<dbReference type="InterPro" id="IPR055398">
    <property type="entry name" value="Rossmann-like_BshC"/>
</dbReference>
<evidence type="ECO:0000313" key="5">
    <source>
        <dbReference type="EMBL" id="GJM59960.1"/>
    </source>
</evidence>
<name>A0AAN4VX60_9BACT</name>
<evidence type="ECO:0000313" key="6">
    <source>
        <dbReference type="Proteomes" id="UP001310022"/>
    </source>
</evidence>
<dbReference type="Proteomes" id="UP001310022">
    <property type="component" value="Unassembled WGS sequence"/>
</dbReference>
<evidence type="ECO:0000259" key="4">
    <source>
        <dbReference type="Pfam" id="PF24850"/>
    </source>
</evidence>
<evidence type="ECO:0000256" key="2">
    <source>
        <dbReference type="HAMAP-Rule" id="MF_01867"/>
    </source>
</evidence>
<dbReference type="InterPro" id="IPR011199">
    <property type="entry name" value="Bacillithiol_biosynth_BshC"/>
</dbReference>
<keyword evidence="1 2" id="KW-0436">Ligase</keyword>
<feature type="domain" description="Bacillithiol biosynthesis BshC C-terminal coiled-coil" evidence="4">
    <location>
        <begin position="369"/>
        <end position="520"/>
    </location>
</feature>
<dbReference type="Pfam" id="PF10079">
    <property type="entry name" value="Rossmann-like_BshC"/>
    <property type="match status" value="1"/>
</dbReference>
<dbReference type="AlphaFoldDB" id="A0AAN4VX60"/>
<feature type="domain" description="Bacillithiol biosynthesis BshC N-terminal Rossmann-like" evidence="3">
    <location>
        <begin position="1"/>
        <end position="364"/>
    </location>
</feature>
<comment type="similarity">
    <text evidence="2">Belongs to the BshC family.</text>
</comment>
<dbReference type="NCBIfam" id="TIGR03998">
    <property type="entry name" value="thiol_BshC"/>
    <property type="match status" value="1"/>
</dbReference>
<feature type="coiled-coil region" evidence="2">
    <location>
        <begin position="400"/>
        <end position="470"/>
    </location>
</feature>
<dbReference type="Pfam" id="PF24850">
    <property type="entry name" value="CC_BshC"/>
    <property type="match status" value="1"/>
</dbReference>
<evidence type="ECO:0000259" key="3">
    <source>
        <dbReference type="Pfam" id="PF10079"/>
    </source>
</evidence>
<reference evidence="5 6" key="1">
    <citation type="submission" date="2021-12" db="EMBL/GenBank/DDBJ databases">
        <title>Genome sequencing of bacteria with rrn-lacking chromosome and rrn-plasmid.</title>
        <authorList>
            <person name="Anda M."/>
            <person name="Iwasaki W."/>
        </authorList>
    </citation>
    <scope>NUCLEOTIDE SEQUENCE [LARGE SCALE GENOMIC DNA]</scope>
    <source>
        <strain evidence="5 6">NBRC 15940</strain>
    </source>
</reference>
<evidence type="ECO:0000256" key="1">
    <source>
        <dbReference type="ARBA" id="ARBA00022598"/>
    </source>
</evidence>
<comment type="caution">
    <text evidence="5">The sequence shown here is derived from an EMBL/GenBank/DDBJ whole genome shotgun (WGS) entry which is preliminary data.</text>
</comment>
<protein>
    <recommendedName>
        <fullName evidence="2">Putative cysteine ligase BshC</fullName>
        <ecNumber evidence="2">6.-.-.-</ecNumber>
    </recommendedName>
</protein>
<dbReference type="PIRSF" id="PIRSF012535">
    <property type="entry name" value="UCP012535"/>
    <property type="match status" value="1"/>
</dbReference>
<dbReference type="GO" id="GO:0016874">
    <property type="term" value="F:ligase activity"/>
    <property type="evidence" value="ECO:0007669"/>
    <property type="project" value="UniProtKB-UniRule"/>
</dbReference>
<organism evidence="5 6">
    <name type="scientific">Persicobacter diffluens</name>
    <dbReference type="NCBI Taxonomy" id="981"/>
    <lineage>
        <taxon>Bacteria</taxon>
        <taxon>Pseudomonadati</taxon>
        <taxon>Bacteroidota</taxon>
        <taxon>Cytophagia</taxon>
        <taxon>Cytophagales</taxon>
        <taxon>Persicobacteraceae</taxon>
        <taxon>Persicobacter</taxon>
    </lineage>
</organism>
<keyword evidence="2" id="KW-0175">Coiled coil</keyword>